<keyword evidence="3" id="KW-1185">Reference proteome</keyword>
<reference evidence="2 3" key="1">
    <citation type="submission" date="2024-02" db="EMBL/GenBank/DDBJ databases">
        <title>A draft genome for the cacao thread blight pathogen Marasmius crinis-equi.</title>
        <authorList>
            <person name="Cohen S.P."/>
            <person name="Baruah I.K."/>
            <person name="Amoako-Attah I."/>
            <person name="Bukari Y."/>
            <person name="Meinhardt L.W."/>
            <person name="Bailey B.A."/>
        </authorList>
    </citation>
    <scope>NUCLEOTIDE SEQUENCE [LARGE SCALE GENOMIC DNA]</scope>
    <source>
        <strain evidence="2 3">GH-76</strain>
    </source>
</reference>
<dbReference type="InterPro" id="IPR029058">
    <property type="entry name" value="AB_hydrolase_fold"/>
</dbReference>
<accession>A0ABR3FYM8</accession>
<dbReference type="Gene3D" id="3.40.50.1820">
    <property type="entry name" value="alpha/beta hydrolase"/>
    <property type="match status" value="1"/>
</dbReference>
<dbReference type="InterPro" id="IPR000073">
    <property type="entry name" value="AB_hydrolase_1"/>
</dbReference>
<organism evidence="2 3">
    <name type="scientific">Marasmius crinis-equi</name>
    <dbReference type="NCBI Taxonomy" id="585013"/>
    <lineage>
        <taxon>Eukaryota</taxon>
        <taxon>Fungi</taxon>
        <taxon>Dikarya</taxon>
        <taxon>Basidiomycota</taxon>
        <taxon>Agaricomycotina</taxon>
        <taxon>Agaricomycetes</taxon>
        <taxon>Agaricomycetidae</taxon>
        <taxon>Agaricales</taxon>
        <taxon>Marasmiineae</taxon>
        <taxon>Marasmiaceae</taxon>
        <taxon>Marasmius</taxon>
    </lineage>
</organism>
<evidence type="ECO:0000313" key="3">
    <source>
        <dbReference type="Proteomes" id="UP001465976"/>
    </source>
</evidence>
<dbReference type="Pfam" id="PF12697">
    <property type="entry name" value="Abhydrolase_6"/>
    <property type="match status" value="1"/>
</dbReference>
<gene>
    <name evidence="2" type="ORF">V5O48_001375</name>
</gene>
<feature type="domain" description="AB hydrolase-1" evidence="1">
    <location>
        <begin position="39"/>
        <end position="166"/>
    </location>
</feature>
<evidence type="ECO:0000259" key="1">
    <source>
        <dbReference type="Pfam" id="PF12697"/>
    </source>
</evidence>
<comment type="caution">
    <text evidence="2">The sequence shown here is derived from an EMBL/GenBank/DDBJ whole genome shotgun (WGS) entry which is preliminary data.</text>
</comment>
<evidence type="ECO:0000313" key="2">
    <source>
        <dbReference type="EMBL" id="KAL0580645.1"/>
    </source>
</evidence>
<sequence>MQSQKLVFDPRPHYPLLVTAKRYWNASSSTFDDPTAHTLVFLHAVGFHKEHWEPTIDDLLELVDAKGNQLKIREIWTIDAPNHGDAGMLNEETLSWGYEHSFRWEEYGRAMHLFLAGLGKGIDTDFSKHRLVGIGHSMGGVSLCVQPLQLHTSLIIADSLLSMNFFPEVKFEAVILVEVMTMSQKASIAGTTLETNKVAKAVLSRKDIWSTREEAYQALKSRIPWRFWDDRVLRKYVVRAGLS</sequence>
<proteinExistence type="predicted"/>
<protein>
    <recommendedName>
        <fullName evidence="1">AB hydrolase-1 domain-containing protein</fullName>
    </recommendedName>
</protein>
<dbReference type="Proteomes" id="UP001465976">
    <property type="component" value="Unassembled WGS sequence"/>
</dbReference>
<name>A0ABR3FYM8_9AGAR</name>
<dbReference type="EMBL" id="JBAHYK010000026">
    <property type="protein sequence ID" value="KAL0580645.1"/>
    <property type="molecule type" value="Genomic_DNA"/>
</dbReference>
<dbReference type="SUPFAM" id="SSF53474">
    <property type="entry name" value="alpha/beta-Hydrolases"/>
    <property type="match status" value="1"/>
</dbReference>